<accession>A0A521C561</accession>
<sequence>MKTIEIEVMCQHYMGALQIEPVYEDHSLFSVYLKHEFLGHIQPVRKQDSVKWYSHEITDRELVAQAGEWAAHYFPLTEKSFKPIYEFKFFAEFMTGIFAFIVSKFTHT</sequence>
<protein>
    <submittedName>
        <fullName evidence="1">Uncharacterized protein</fullName>
    </submittedName>
</protein>
<evidence type="ECO:0000313" key="2">
    <source>
        <dbReference type="Proteomes" id="UP000320300"/>
    </source>
</evidence>
<reference evidence="1 2" key="1">
    <citation type="submission" date="2017-05" db="EMBL/GenBank/DDBJ databases">
        <authorList>
            <person name="Varghese N."/>
            <person name="Submissions S."/>
        </authorList>
    </citation>
    <scope>NUCLEOTIDE SEQUENCE [LARGE SCALE GENOMIC DNA]</scope>
    <source>
        <strain evidence="1 2">DSM 19036</strain>
    </source>
</reference>
<proteinExistence type="predicted"/>
<name>A0A521C561_9SPHI</name>
<gene>
    <name evidence="1" type="ORF">SAMN06265348_103233</name>
</gene>
<dbReference type="RefSeq" id="WP_142527433.1">
    <property type="nucleotide sequence ID" value="NZ_CBCSJO010000004.1"/>
</dbReference>
<dbReference type="AlphaFoldDB" id="A0A521C561"/>
<dbReference type="Proteomes" id="UP000320300">
    <property type="component" value="Unassembled WGS sequence"/>
</dbReference>
<dbReference type="EMBL" id="FXTN01000003">
    <property type="protein sequence ID" value="SMO54564.1"/>
    <property type="molecule type" value="Genomic_DNA"/>
</dbReference>
<evidence type="ECO:0000313" key="1">
    <source>
        <dbReference type="EMBL" id="SMO54564.1"/>
    </source>
</evidence>
<keyword evidence="2" id="KW-1185">Reference proteome</keyword>
<dbReference type="OrthoDB" id="769552at2"/>
<organism evidence="1 2">
    <name type="scientific">Pedobacter westerhofensis</name>
    <dbReference type="NCBI Taxonomy" id="425512"/>
    <lineage>
        <taxon>Bacteria</taxon>
        <taxon>Pseudomonadati</taxon>
        <taxon>Bacteroidota</taxon>
        <taxon>Sphingobacteriia</taxon>
        <taxon>Sphingobacteriales</taxon>
        <taxon>Sphingobacteriaceae</taxon>
        <taxon>Pedobacter</taxon>
    </lineage>
</organism>